<dbReference type="InterPro" id="IPR029787">
    <property type="entry name" value="Nucleotide_cyclase"/>
</dbReference>
<dbReference type="CDD" id="cd17574">
    <property type="entry name" value="REC_OmpR"/>
    <property type="match status" value="1"/>
</dbReference>
<comment type="catalytic activity">
    <reaction evidence="2">
        <text>2 GTP = 3',3'-c-di-GMP + 2 diphosphate</text>
        <dbReference type="Rhea" id="RHEA:24898"/>
        <dbReference type="ChEBI" id="CHEBI:33019"/>
        <dbReference type="ChEBI" id="CHEBI:37565"/>
        <dbReference type="ChEBI" id="CHEBI:58805"/>
        <dbReference type="EC" id="2.7.7.65"/>
    </reaction>
</comment>
<evidence type="ECO:0000313" key="7">
    <source>
        <dbReference type="Proteomes" id="UP000807825"/>
    </source>
</evidence>
<dbReference type="FunFam" id="3.30.70.270:FF:000001">
    <property type="entry name" value="Diguanylate cyclase domain protein"/>
    <property type="match status" value="1"/>
</dbReference>
<dbReference type="GO" id="GO:0000160">
    <property type="term" value="P:phosphorelay signal transduction system"/>
    <property type="evidence" value="ECO:0007669"/>
    <property type="project" value="InterPro"/>
</dbReference>
<dbReference type="PROSITE" id="PS50887">
    <property type="entry name" value="GGDEF"/>
    <property type="match status" value="1"/>
</dbReference>
<dbReference type="SMART" id="SM00448">
    <property type="entry name" value="REC"/>
    <property type="match status" value="1"/>
</dbReference>
<dbReference type="NCBIfam" id="TIGR00254">
    <property type="entry name" value="GGDEF"/>
    <property type="match status" value="1"/>
</dbReference>
<dbReference type="PANTHER" id="PTHR45138">
    <property type="entry name" value="REGULATORY COMPONENTS OF SENSORY TRANSDUCTION SYSTEM"/>
    <property type="match status" value="1"/>
</dbReference>
<dbReference type="AlphaFoldDB" id="A0A9D6V8P6"/>
<dbReference type="GO" id="GO:0052621">
    <property type="term" value="F:diguanylate cyclase activity"/>
    <property type="evidence" value="ECO:0007669"/>
    <property type="project" value="UniProtKB-EC"/>
</dbReference>
<dbReference type="PROSITE" id="PS50110">
    <property type="entry name" value="RESPONSE_REGULATORY"/>
    <property type="match status" value="1"/>
</dbReference>
<accession>A0A9D6V8P6</accession>
<organism evidence="6 7">
    <name type="scientific">Desulfomonile tiedjei</name>
    <dbReference type="NCBI Taxonomy" id="2358"/>
    <lineage>
        <taxon>Bacteria</taxon>
        <taxon>Pseudomonadati</taxon>
        <taxon>Thermodesulfobacteriota</taxon>
        <taxon>Desulfomonilia</taxon>
        <taxon>Desulfomonilales</taxon>
        <taxon>Desulfomonilaceae</taxon>
        <taxon>Desulfomonile</taxon>
    </lineage>
</organism>
<feature type="modified residue" description="4-aspartylphosphate" evidence="3">
    <location>
        <position position="52"/>
    </location>
</feature>
<evidence type="ECO:0000259" key="4">
    <source>
        <dbReference type="PROSITE" id="PS50110"/>
    </source>
</evidence>
<evidence type="ECO:0000256" key="3">
    <source>
        <dbReference type="PROSITE-ProRule" id="PRU00169"/>
    </source>
</evidence>
<dbReference type="SUPFAM" id="SSF55073">
    <property type="entry name" value="Nucleotide cyclase"/>
    <property type="match status" value="1"/>
</dbReference>
<evidence type="ECO:0000259" key="5">
    <source>
        <dbReference type="PROSITE" id="PS50887"/>
    </source>
</evidence>
<dbReference type="InterPro" id="IPR001789">
    <property type="entry name" value="Sig_transdc_resp-reg_receiver"/>
</dbReference>
<name>A0A9D6V8P6_9BACT</name>
<dbReference type="InterPro" id="IPR011006">
    <property type="entry name" value="CheY-like_superfamily"/>
</dbReference>
<dbReference type="Gene3D" id="3.40.50.2300">
    <property type="match status" value="1"/>
</dbReference>
<dbReference type="GO" id="GO:0005886">
    <property type="term" value="C:plasma membrane"/>
    <property type="evidence" value="ECO:0007669"/>
    <property type="project" value="TreeGrafter"/>
</dbReference>
<dbReference type="Pfam" id="PF00072">
    <property type="entry name" value="Response_reg"/>
    <property type="match status" value="1"/>
</dbReference>
<dbReference type="GO" id="GO:1902201">
    <property type="term" value="P:negative regulation of bacterial-type flagellum-dependent cell motility"/>
    <property type="evidence" value="ECO:0007669"/>
    <property type="project" value="TreeGrafter"/>
</dbReference>
<dbReference type="SUPFAM" id="SSF52172">
    <property type="entry name" value="CheY-like"/>
    <property type="match status" value="1"/>
</dbReference>
<keyword evidence="3" id="KW-0597">Phosphoprotein</keyword>
<reference evidence="6" key="1">
    <citation type="submission" date="2020-07" db="EMBL/GenBank/DDBJ databases">
        <title>Huge and variable diversity of episymbiotic CPR bacteria and DPANN archaea in groundwater ecosystems.</title>
        <authorList>
            <person name="He C.Y."/>
            <person name="Keren R."/>
            <person name="Whittaker M."/>
            <person name="Farag I.F."/>
            <person name="Doudna J."/>
            <person name="Cate J.H.D."/>
            <person name="Banfield J.F."/>
        </authorList>
    </citation>
    <scope>NUCLEOTIDE SEQUENCE</scope>
    <source>
        <strain evidence="6">NC_groundwater_1664_Pr3_B-0.1um_52_9</strain>
    </source>
</reference>
<dbReference type="CDD" id="cd01949">
    <property type="entry name" value="GGDEF"/>
    <property type="match status" value="1"/>
</dbReference>
<dbReference type="InterPro" id="IPR000160">
    <property type="entry name" value="GGDEF_dom"/>
</dbReference>
<protein>
    <recommendedName>
        <fullName evidence="1">diguanylate cyclase</fullName>
        <ecNumber evidence="1">2.7.7.65</ecNumber>
    </recommendedName>
</protein>
<evidence type="ECO:0000313" key="6">
    <source>
        <dbReference type="EMBL" id="MBI5251032.1"/>
    </source>
</evidence>
<dbReference type="PANTHER" id="PTHR45138:SF9">
    <property type="entry name" value="DIGUANYLATE CYCLASE DGCM-RELATED"/>
    <property type="match status" value="1"/>
</dbReference>
<dbReference type="GO" id="GO:0043709">
    <property type="term" value="P:cell adhesion involved in single-species biofilm formation"/>
    <property type="evidence" value="ECO:0007669"/>
    <property type="project" value="TreeGrafter"/>
</dbReference>
<dbReference type="Gene3D" id="3.30.70.270">
    <property type="match status" value="1"/>
</dbReference>
<dbReference type="InterPro" id="IPR050469">
    <property type="entry name" value="Diguanylate_Cyclase"/>
</dbReference>
<dbReference type="Proteomes" id="UP000807825">
    <property type="component" value="Unassembled WGS sequence"/>
</dbReference>
<dbReference type="EC" id="2.7.7.65" evidence="1"/>
<comment type="caution">
    <text evidence="6">The sequence shown here is derived from an EMBL/GenBank/DDBJ whole genome shotgun (WGS) entry which is preliminary data.</text>
</comment>
<evidence type="ECO:0000256" key="2">
    <source>
        <dbReference type="ARBA" id="ARBA00034247"/>
    </source>
</evidence>
<dbReference type="EMBL" id="JACRDE010000422">
    <property type="protein sequence ID" value="MBI5251032.1"/>
    <property type="molecule type" value="Genomic_DNA"/>
</dbReference>
<gene>
    <name evidence="6" type="ORF">HY912_16200</name>
</gene>
<sequence length="306" mass="34522">MRILVAEDDPITRRLLEAHLTRWEHEVIMCRDGTEAWNALMRDEAPRLAILDWMMPGMDGATICRKIRQKEQQHYIYIILLTARTQKEDLIEGLEAGADDYIAKPFDAHELRVRVRVGSRIIRLQEDLMAALAASEYQASHDVLTSLLNRKAIIEFLQRELARSHRDNTPVSLIMADLDHFKRVNDSYGHLAGDAVLKEVAHRLVTAVRPYDAIGRYGGEEFLIVCPNCDEESSWAIAERLRNLVSEAPLVTPEGSFKVTVSCGVSTVSGSGHNTDSITRAADQALYRAKELGRNRVELHRGELEG</sequence>
<evidence type="ECO:0000256" key="1">
    <source>
        <dbReference type="ARBA" id="ARBA00012528"/>
    </source>
</evidence>
<dbReference type="InterPro" id="IPR043128">
    <property type="entry name" value="Rev_trsase/Diguanyl_cyclase"/>
</dbReference>
<feature type="domain" description="Response regulatory" evidence="4">
    <location>
        <begin position="2"/>
        <end position="119"/>
    </location>
</feature>
<dbReference type="SMART" id="SM00267">
    <property type="entry name" value="GGDEF"/>
    <property type="match status" value="1"/>
</dbReference>
<proteinExistence type="predicted"/>
<dbReference type="Pfam" id="PF00990">
    <property type="entry name" value="GGDEF"/>
    <property type="match status" value="1"/>
</dbReference>
<feature type="domain" description="GGDEF" evidence="5">
    <location>
        <begin position="169"/>
        <end position="302"/>
    </location>
</feature>